<gene>
    <name evidence="1" type="ORF">Gohar_011546</name>
</gene>
<evidence type="ECO:0000313" key="2">
    <source>
        <dbReference type="Proteomes" id="UP000593560"/>
    </source>
</evidence>
<proteinExistence type="predicted"/>
<dbReference type="EMBL" id="JABFAD010000006">
    <property type="protein sequence ID" value="MBA0801167.1"/>
    <property type="molecule type" value="Genomic_DNA"/>
</dbReference>
<name>A0A7J9GU91_9ROSI</name>
<dbReference type="AlphaFoldDB" id="A0A7J9GU91"/>
<accession>A0A7J9GU91</accession>
<protein>
    <submittedName>
        <fullName evidence="1">Uncharacterized protein</fullName>
    </submittedName>
</protein>
<keyword evidence="2" id="KW-1185">Reference proteome</keyword>
<organism evidence="1 2">
    <name type="scientific">Gossypium harknessii</name>
    <dbReference type="NCBI Taxonomy" id="34285"/>
    <lineage>
        <taxon>Eukaryota</taxon>
        <taxon>Viridiplantae</taxon>
        <taxon>Streptophyta</taxon>
        <taxon>Embryophyta</taxon>
        <taxon>Tracheophyta</taxon>
        <taxon>Spermatophyta</taxon>
        <taxon>Magnoliopsida</taxon>
        <taxon>eudicotyledons</taxon>
        <taxon>Gunneridae</taxon>
        <taxon>Pentapetalae</taxon>
        <taxon>rosids</taxon>
        <taxon>malvids</taxon>
        <taxon>Malvales</taxon>
        <taxon>Malvaceae</taxon>
        <taxon>Malvoideae</taxon>
        <taxon>Gossypium</taxon>
    </lineage>
</organism>
<comment type="caution">
    <text evidence="1">The sequence shown here is derived from an EMBL/GenBank/DDBJ whole genome shotgun (WGS) entry which is preliminary data.</text>
</comment>
<evidence type="ECO:0000313" key="1">
    <source>
        <dbReference type="EMBL" id="MBA0801167.1"/>
    </source>
</evidence>
<dbReference type="Proteomes" id="UP000593560">
    <property type="component" value="Unassembled WGS sequence"/>
</dbReference>
<sequence length="157" mass="17795">MLHRGMDWSWVVVEGEENMDYTHIKTANRRVTFLMYIRLSAFAKHGFPFISNRNSILFCSGCAGISIALLGRTVSWPWNFRETSARAVGQSCSSFTNGSFLCFARGSSIIIWIRTISWFSDARKCKDQSRNQGVAGQETEKGNIAWILIIRESIAMN</sequence>
<reference evidence="1 2" key="1">
    <citation type="journal article" date="2019" name="Genome Biol. Evol.">
        <title>Insights into the evolution of the New World diploid cottons (Gossypium, subgenus Houzingenia) based on genome sequencing.</title>
        <authorList>
            <person name="Grover C.E."/>
            <person name="Arick M.A. 2nd"/>
            <person name="Thrash A."/>
            <person name="Conover J.L."/>
            <person name="Sanders W.S."/>
            <person name="Peterson D.G."/>
            <person name="Frelichowski J.E."/>
            <person name="Scheffler J.A."/>
            <person name="Scheffler B.E."/>
            <person name="Wendel J.F."/>
        </authorList>
    </citation>
    <scope>NUCLEOTIDE SEQUENCE [LARGE SCALE GENOMIC DNA]</scope>
    <source>
        <strain evidence="1">0</strain>
        <tissue evidence="1">Leaf</tissue>
    </source>
</reference>